<evidence type="ECO:0000313" key="2">
    <source>
        <dbReference type="EMBL" id="MDK7188342.1"/>
    </source>
</evidence>
<accession>A0AAJ1Q7K8</accession>
<dbReference type="Gene3D" id="3.20.70.20">
    <property type="match status" value="1"/>
</dbReference>
<dbReference type="GO" id="GO:0005829">
    <property type="term" value="C:cytosol"/>
    <property type="evidence" value="ECO:0007669"/>
    <property type="project" value="TreeGrafter"/>
</dbReference>
<feature type="non-terminal residue" evidence="2">
    <location>
        <position position="1"/>
    </location>
</feature>
<proteinExistence type="predicted"/>
<dbReference type="EMBL" id="JASOOE010000273">
    <property type="protein sequence ID" value="MDK7188342.1"/>
    <property type="molecule type" value="Genomic_DNA"/>
</dbReference>
<organism evidence="2 3">
    <name type="scientific">Facklamia hominis</name>
    <dbReference type="NCBI Taxonomy" id="178214"/>
    <lineage>
        <taxon>Bacteria</taxon>
        <taxon>Bacillati</taxon>
        <taxon>Bacillota</taxon>
        <taxon>Bacilli</taxon>
        <taxon>Lactobacillales</taxon>
        <taxon>Aerococcaceae</taxon>
        <taxon>Facklamia</taxon>
    </lineage>
</organism>
<name>A0AAJ1Q7K8_9LACT</name>
<reference evidence="2" key="1">
    <citation type="submission" date="2023-05" db="EMBL/GenBank/DDBJ databases">
        <title>Cataloging the Phylogenetic Diversity of Human Bladder Bacteria.</title>
        <authorList>
            <person name="Du J."/>
        </authorList>
    </citation>
    <scope>NUCLEOTIDE SEQUENCE</scope>
    <source>
        <strain evidence="2">UMB1231</strain>
    </source>
</reference>
<dbReference type="Proteomes" id="UP001229251">
    <property type="component" value="Unassembled WGS sequence"/>
</dbReference>
<dbReference type="GO" id="GO:0016829">
    <property type="term" value="F:lyase activity"/>
    <property type="evidence" value="ECO:0007669"/>
    <property type="project" value="UniProtKB-KW"/>
</dbReference>
<evidence type="ECO:0000259" key="1">
    <source>
        <dbReference type="PROSITE" id="PS51554"/>
    </source>
</evidence>
<dbReference type="Pfam" id="PF02901">
    <property type="entry name" value="PFL-like"/>
    <property type="match status" value="1"/>
</dbReference>
<gene>
    <name evidence="2" type="ORF">QP433_10375</name>
</gene>
<dbReference type="InterPro" id="IPR051215">
    <property type="entry name" value="GRE"/>
</dbReference>
<protein>
    <submittedName>
        <fullName evidence="2">Pyruvate formate lyase family protein</fullName>
    </submittedName>
</protein>
<dbReference type="SUPFAM" id="SSF51998">
    <property type="entry name" value="PFL-like glycyl radical enzymes"/>
    <property type="match status" value="1"/>
</dbReference>
<sequence>NVHDILCSALVDDCIERAKSIKQGGAKYDWVSGLQVGIANLGNSLAAVKKLVFEQGAIGQQQLAAALADDFDGLTHEQL</sequence>
<evidence type="ECO:0000313" key="3">
    <source>
        <dbReference type="Proteomes" id="UP001229251"/>
    </source>
</evidence>
<dbReference type="PROSITE" id="PS51554">
    <property type="entry name" value="PFL"/>
    <property type="match status" value="1"/>
</dbReference>
<dbReference type="PANTHER" id="PTHR43641:SF2">
    <property type="entry name" value="DEHYDRATASE YBIW-RELATED"/>
    <property type="match status" value="1"/>
</dbReference>
<dbReference type="PANTHER" id="PTHR43641">
    <property type="entry name" value="FORMATE ACETYLTRANSFERASE 3-RELATED"/>
    <property type="match status" value="1"/>
</dbReference>
<comment type="caution">
    <text evidence="2">The sequence shown here is derived from an EMBL/GenBank/DDBJ whole genome shotgun (WGS) entry which is preliminary data.</text>
</comment>
<feature type="non-terminal residue" evidence="2">
    <location>
        <position position="79"/>
    </location>
</feature>
<keyword evidence="2" id="KW-0670">Pyruvate</keyword>
<feature type="domain" description="PFL" evidence="1">
    <location>
        <begin position="1"/>
        <end position="79"/>
    </location>
</feature>
<dbReference type="InterPro" id="IPR004184">
    <property type="entry name" value="PFL_dom"/>
</dbReference>
<dbReference type="AlphaFoldDB" id="A0AAJ1Q7K8"/>
<keyword evidence="2" id="KW-0456">Lyase</keyword>